<dbReference type="Proteomes" id="UP000054937">
    <property type="component" value="Unassembled WGS sequence"/>
</dbReference>
<evidence type="ECO:0000313" key="2">
    <source>
        <dbReference type="Proteomes" id="UP000054937"/>
    </source>
</evidence>
<keyword evidence="2" id="KW-1185">Reference proteome</keyword>
<reference evidence="1 2" key="1">
    <citation type="journal article" date="2015" name="Sci. Rep.">
        <title>Genome of the facultative scuticociliatosis pathogen Pseudocohnilembus persalinus provides insight into its virulence through horizontal gene transfer.</title>
        <authorList>
            <person name="Xiong J."/>
            <person name="Wang G."/>
            <person name="Cheng J."/>
            <person name="Tian M."/>
            <person name="Pan X."/>
            <person name="Warren A."/>
            <person name="Jiang C."/>
            <person name="Yuan D."/>
            <person name="Miao W."/>
        </authorList>
    </citation>
    <scope>NUCLEOTIDE SEQUENCE [LARGE SCALE GENOMIC DNA]</scope>
    <source>
        <strain evidence="1">36N120E</strain>
    </source>
</reference>
<dbReference type="EMBL" id="LDAU01000204">
    <property type="protein sequence ID" value="KRW99760.1"/>
    <property type="molecule type" value="Genomic_DNA"/>
</dbReference>
<accession>A0A0V0QC40</accession>
<evidence type="ECO:0000313" key="1">
    <source>
        <dbReference type="EMBL" id="KRW99760.1"/>
    </source>
</evidence>
<dbReference type="InParanoid" id="A0A0V0QC40"/>
<comment type="caution">
    <text evidence="1">The sequence shown here is derived from an EMBL/GenBank/DDBJ whole genome shotgun (WGS) entry which is preliminary data.</text>
</comment>
<gene>
    <name evidence="1" type="ORF">PPERSA_07837</name>
</gene>
<dbReference type="AlphaFoldDB" id="A0A0V0QC40"/>
<protein>
    <submittedName>
        <fullName evidence="1">Uncharacterized protein</fullName>
    </submittedName>
</protein>
<organism evidence="1 2">
    <name type="scientific">Pseudocohnilembus persalinus</name>
    <name type="common">Ciliate</name>
    <dbReference type="NCBI Taxonomy" id="266149"/>
    <lineage>
        <taxon>Eukaryota</taxon>
        <taxon>Sar</taxon>
        <taxon>Alveolata</taxon>
        <taxon>Ciliophora</taxon>
        <taxon>Intramacronucleata</taxon>
        <taxon>Oligohymenophorea</taxon>
        <taxon>Scuticociliatia</taxon>
        <taxon>Philasterida</taxon>
        <taxon>Pseudocohnilembidae</taxon>
        <taxon>Pseudocohnilembus</taxon>
    </lineage>
</organism>
<name>A0A0V0QC40_PSEPJ</name>
<sequence>MDYTIQNSWDYADNFYTFSETGDATFTLAGEASFLTITSKNTILFDSNNLGQPLLQLSIPNPKPLPQNPPKLPNLFSTSPLLAAPPHSPNRSNFKNAFLFPNNSFFLGFAGRPPLRQAGPFSKIMCGQWMCFGRC</sequence>
<proteinExistence type="predicted"/>